<dbReference type="EMBL" id="PXOH01000025">
    <property type="protein sequence ID" value="PSF34539.1"/>
    <property type="molecule type" value="Genomic_DNA"/>
</dbReference>
<dbReference type="AlphaFoldDB" id="A0A2T1LU57"/>
<reference evidence="1 2" key="1">
    <citation type="submission" date="2018-03" db="EMBL/GenBank/DDBJ databases">
        <title>The ancient ancestry and fast evolution of plastids.</title>
        <authorList>
            <person name="Moore K.R."/>
            <person name="Magnabosco C."/>
            <person name="Momper L."/>
            <person name="Gold D.A."/>
            <person name="Bosak T."/>
            <person name="Fournier G.P."/>
        </authorList>
    </citation>
    <scope>NUCLEOTIDE SEQUENCE [LARGE SCALE GENOMIC DNA]</scope>
    <source>
        <strain evidence="1 2">CCALA 016</strain>
    </source>
</reference>
<evidence type="ECO:0000313" key="2">
    <source>
        <dbReference type="Proteomes" id="UP000239001"/>
    </source>
</evidence>
<accession>A0A2T1LU57</accession>
<keyword evidence="2" id="KW-1185">Reference proteome</keyword>
<protein>
    <submittedName>
        <fullName evidence="1">Uncharacterized protein</fullName>
    </submittedName>
</protein>
<organism evidence="1 2">
    <name type="scientific">Aphanothece hegewaldii CCALA 016</name>
    <dbReference type="NCBI Taxonomy" id="2107694"/>
    <lineage>
        <taxon>Bacteria</taxon>
        <taxon>Bacillati</taxon>
        <taxon>Cyanobacteriota</taxon>
        <taxon>Cyanophyceae</taxon>
        <taxon>Oscillatoriophycideae</taxon>
        <taxon>Chroococcales</taxon>
        <taxon>Aphanothecaceae</taxon>
        <taxon>Aphanothece</taxon>
    </lineage>
</organism>
<proteinExistence type="predicted"/>
<dbReference type="RefSeq" id="WP_106458384.1">
    <property type="nucleotide sequence ID" value="NZ_PXOH01000025.1"/>
</dbReference>
<gene>
    <name evidence="1" type="ORF">C7H19_18405</name>
</gene>
<evidence type="ECO:0000313" key="1">
    <source>
        <dbReference type="EMBL" id="PSF34539.1"/>
    </source>
</evidence>
<dbReference type="Proteomes" id="UP000239001">
    <property type="component" value="Unassembled WGS sequence"/>
</dbReference>
<reference evidence="1 2" key="2">
    <citation type="submission" date="2018-03" db="EMBL/GenBank/DDBJ databases">
        <authorList>
            <person name="Keele B.F."/>
        </authorList>
    </citation>
    <scope>NUCLEOTIDE SEQUENCE [LARGE SCALE GENOMIC DNA]</scope>
    <source>
        <strain evidence="1 2">CCALA 016</strain>
    </source>
</reference>
<name>A0A2T1LU57_9CHRO</name>
<comment type="caution">
    <text evidence="1">The sequence shown here is derived from an EMBL/GenBank/DDBJ whole genome shotgun (WGS) entry which is preliminary data.</text>
</comment>
<sequence length="148" mass="17371">MTKAERDFEQDSEMLEEYDFSGGVRGKFYQAYQNNNLQPLPGVQFVVNKHGIKTGVLIYLSEHHNLLNNVLAQFDSTDEFQYVINQNGHQIALLLNLEKYLSLWQQIYDYLDQERQELEKSAELYAEIYAEDQDLQELTESALIDEIR</sequence>
<dbReference type="OrthoDB" id="532567at2"/>